<feature type="region of interest" description="Disordered" evidence="1">
    <location>
        <begin position="73"/>
        <end position="121"/>
    </location>
</feature>
<feature type="compositionally biased region" description="Polar residues" evidence="1">
    <location>
        <begin position="103"/>
        <end position="121"/>
    </location>
</feature>
<accession>A0A8H3SB18</accession>
<proteinExistence type="predicted"/>
<evidence type="ECO:0000313" key="3">
    <source>
        <dbReference type="Proteomes" id="UP000465221"/>
    </source>
</evidence>
<name>A0A8H3SB18_9EURO</name>
<dbReference type="AlphaFoldDB" id="A0A8H3SB18"/>
<evidence type="ECO:0000313" key="2">
    <source>
        <dbReference type="EMBL" id="GFF54896.1"/>
    </source>
</evidence>
<sequence>MEDGEHFGEPGYLIALPLNVTEAVYSRGIPSAARKLRELGIDDIVEDLELSKLGHHITKRLFVGFNPLKQKTRGVTKRKEPPSPLTSVDVDEDEAATDDRIGSSISPVNANQTHKSHTTNQVERGTDFKMTILWPLLLSDHSQQVNTNLARYTTSAHLVLIGLGTVAFQ</sequence>
<dbReference type="EMBL" id="BLKC01000118">
    <property type="protein sequence ID" value="GFF54896.1"/>
    <property type="molecule type" value="Genomic_DNA"/>
</dbReference>
<organism evidence="2 3">
    <name type="scientific">Aspergillus udagawae</name>
    <dbReference type="NCBI Taxonomy" id="91492"/>
    <lineage>
        <taxon>Eukaryota</taxon>
        <taxon>Fungi</taxon>
        <taxon>Dikarya</taxon>
        <taxon>Ascomycota</taxon>
        <taxon>Pezizomycotina</taxon>
        <taxon>Eurotiomycetes</taxon>
        <taxon>Eurotiomycetidae</taxon>
        <taxon>Eurotiales</taxon>
        <taxon>Aspergillaceae</taxon>
        <taxon>Aspergillus</taxon>
        <taxon>Aspergillus subgen. Fumigati</taxon>
    </lineage>
</organism>
<comment type="caution">
    <text evidence="2">The sequence shown here is derived from an EMBL/GenBank/DDBJ whole genome shotgun (WGS) entry which is preliminary data.</text>
</comment>
<gene>
    <name evidence="2" type="ORF">IFM46972_10135</name>
</gene>
<reference evidence="2 3" key="1">
    <citation type="submission" date="2020-01" db="EMBL/GenBank/DDBJ databases">
        <title>Draft genome sequence of Aspergillus udagawae IFM 46972.</title>
        <authorList>
            <person name="Takahashi H."/>
            <person name="Yaguchi T."/>
        </authorList>
    </citation>
    <scope>NUCLEOTIDE SEQUENCE [LARGE SCALE GENOMIC DNA]</scope>
    <source>
        <strain evidence="2 3">IFM 46972</strain>
    </source>
</reference>
<protein>
    <submittedName>
        <fullName evidence="2">Uncharacterized protein</fullName>
    </submittedName>
</protein>
<dbReference type="Proteomes" id="UP000465221">
    <property type="component" value="Unassembled WGS sequence"/>
</dbReference>
<evidence type="ECO:0000256" key="1">
    <source>
        <dbReference type="SAM" id="MobiDB-lite"/>
    </source>
</evidence>